<sequence length="103" mass="11204">MFPGDLNNLVFFPHLVATKATPSPPSQPATRSPFSIQPPLSSSHAGQLWALAVVGGVSEALPSENHHMEPPPTQQLHLWRSLWLSAQARQGSGRAASLEQWVY</sequence>
<organism evidence="2 3">
    <name type="scientific">Platysternon megacephalum</name>
    <name type="common">big-headed turtle</name>
    <dbReference type="NCBI Taxonomy" id="55544"/>
    <lineage>
        <taxon>Eukaryota</taxon>
        <taxon>Metazoa</taxon>
        <taxon>Chordata</taxon>
        <taxon>Craniata</taxon>
        <taxon>Vertebrata</taxon>
        <taxon>Euteleostomi</taxon>
        <taxon>Archelosauria</taxon>
        <taxon>Testudinata</taxon>
        <taxon>Testudines</taxon>
        <taxon>Cryptodira</taxon>
        <taxon>Durocryptodira</taxon>
        <taxon>Testudinoidea</taxon>
        <taxon>Platysternidae</taxon>
        <taxon>Platysternon</taxon>
    </lineage>
</organism>
<accession>A0A4D9DP70</accession>
<dbReference type="Proteomes" id="UP000297703">
    <property type="component" value="Unassembled WGS sequence"/>
</dbReference>
<dbReference type="EMBL" id="QXTE01000627">
    <property type="protein sequence ID" value="TFJ96612.1"/>
    <property type="molecule type" value="Genomic_DNA"/>
</dbReference>
<evidence type="ECO:0000313" key="3">
    <source>
        <dbReference type="Proteomes" id="UP000297703"/>
    </source>
</evidence>
<feature type="region of interest" description="Disordered" evidence="1">
    <location>
        <begin position="20"/>
        <end position="42"/>
    </location>
</feature>
<proteinExistence type="predicted"/>
<name>A0A4D9DP70_9SAUR</name>
<keyword evidence="3" id="KW-1185">Reference proteome</keyword>
<gene>
    <name evidence="2" type="ORF">DR999_PMT21590</name>
</gene>
<evidence type="ECO:0000313" key="2">
    <source>
        <dbReference type="EMBL" id="TFJ96612.1"/>
    </source>
</evidence>
<evidence type="ECO:0000256" key="1">
    <source>
        <dbReference type="SAM" id="MobiDB-lite"/>
    </source>
</evidence>
<keyword evidence="2" id="KW-0472">Membrane</keyword>
<reference evidence="2 3" key="1">
    <citation type="submission" date="2019-04" db="EMBL/GenBank/DDBJ databases">
        <title>Draft genome of the big-headed turtle Platysternon megacephalum.</title>
        <authorList>
            <person name="Gong S."/>
        </authorList>
    </citation>
    <scope>NUCLEOTIDE SEQUENCE [LARGE SCALE GENOMIC DNA]</scope>
    <source>
        <strain evidence="2">DO16091913</strain>
        <tissue evidence="2">Muscle</tissue>
    </source>
</reference>
<dbReference type="AlphaFoldDB" id="A0A4D9DP70"/>
<protein>
    <submittedName>
        <fullName evidence="2">Transmembrane protein 132E</fullName>
    </submittedName>
</protein>
<keyword evidence="2" id="KW-0812">Transmembrane</keyword>
<reference evidence="2 3" key="2">
    <citation type="submission" date="2019-04" db="EMBL/GenBank/DDBJ databases">
        <title>The genome sequence of big-headed turtle.</title>
        <authorList>
            <person name="Gong S."/>
        </authorList>
    </citation>
    <scope>NUCLEOTIDE SEQUENCE [LARGE SCALE GENOMIC DNA]</scope>
    <source>
        <strain evidence="2">DO16091913</strain>
        <tissue evidence="2">Muscle</tissue>
    </source>
</reference>
<feature type="compositionally biased region" description="Polar residues" evidence="1">
    <location>
        <begin position="28"/>
        <end position="42"/>
    </location>
</feature>
<comment type="caution">
    <text evidence="2">The sequence shown here is derived from an EMBL/GenBank/DDBJ whole genome shotgun (WGS) entry which is preliminary data.</text>
</comment>